<keyword evidence="8" id="KW-0139">CF(1)</keyword>
<evidence type="ECO:0000256" key="7">
    <source>
        <dbReference type="ARBA" id="ARBA00023136"/>
    </source>
</evidence>
<dbReference type="GO" id="GO:0045259">
    <property type="term" value="C:proton-transporting ATP synthase complex"/>
    <property type="evidence" value="ECO:0007669"/>
    <property type="project" value="UniProtKB-KW"/>
</dbReference>
<keyword evidence="10" id="KW-0614">Plasmid</keyword>
<dbReference type="AlphaFoldDB" id="A0AAU8AS45"/>
<evidence type="ECO:0000256" key="8">
    <source>
        <dbReference type="ARBA" id="ARBA00023196"/>
    </source>
</evidence>
<dbReference type="GO" id="GO:0046933">
    <property type="term" value="F:proton-transporting ATP synthase activity, rotational mechanism"/>
    <property type="evidence" value="ECO:0007669"/>
    <property type="project" value="InterPro"/>
</dbReference>
<organism evidence="10">
    <name type="scientific">Alloyangia sp. H15</name>
    <dbReference type="NCBI Taxonomy" id="3029062"/>
    <lineage>
        <taxon>Bacteria</taxon>
        <taxon>Pseudomonadati</taxon>
        <taxon>Pseudomonadota</taxon>
        <taxon>Alphaproteobacteria</taxon>
        <taxon>Rhodobacterales</taxon>
        <taxon>Roseobacteraceae</taxon>
        <taxon>Alloyangia</taxon>
    </lineage>
</organism>
<keyword evidence="7" id="KW-0472">Membrane</keyword>
<comment type="similarity">
    <text evidence="3">Belongs to the ATPase gamma chain family.</text>
</comment>
<dbReference type="SUPFAM" id="SSF52943">
    <property type="entry name" value="ATP synthase (F1-ATPase), gamma subunit"/>
    <property type="match status" value="1"/>
</dbReference>
<evidence type="ECO:0000256" key="3">
    <source>
        <dbReference type="ARBA" id="ARBA00007681"/>
    </source>
</evidence>
<keyword evidence="6" id="KW-0406">Ion transport</keyword>
<reference evidence="10" key="1">
    <citation type="submission" date="2023-02" db="EMBL/GenBank/DDBJ databases">
        <title>Description and genomic characterization of Salipiger bruguierae sp. nov., isolated from the sediment of mangrove plant Bruguiera sexangula.</title>
        <authorList>
            <person name="Long M."/>
        </authorList>
    </citation>
    <scope>NUCLEOTIDE SEQUENCE</scope>
    <source>
        <strain evidence="10">H15</strain>
        <plasmid evidence="10">unnamed2</plasmid>
    </source>
</reference>
<gene>
    <name evidence="10" type="ORF">PVT71_25030</name>
</gene>
<dbReference type="PANTHER" id="PTHR11693">
    <property type="entry name" value="ATP SYNTHASE GAMMA CHAIN"/>
    <property type="match status" value="1"/>
</dbReference>
<keyword evidence="4" id="KW-0813">Transport</keyword>
<name>A0AAU8AS45_9RHOB</name>
<accession>A0AAU8AS45</accession>
<dbReference type="Gene3D" id="1.10.287.80">
    <property type="entry name" value="ATP synthase, gamma subunit, helix hairpin domain"/>
    <property type="match status" value="1"/>
</dbReference>
<protein>
    <submittedName>
        <fullName evidence="10">F0F1 ATP synthase subunit gamma</fullName>
    </submittedName>
</protein>
<dbReference type="RefSeq" id="WP_353476220.1">
    <property type="nucleotide sequence ID" value="NZ_CP123387.1"/>
</dbReference>
<evidence type="ECO:0000256" key="4">
    <source>
        <dbReference type="ARBA" id="ARBA00022448"/>
    </source>
</evidence>
<evidence type="ECO:0000256" key="1">
    <source>
        <dbReference type="ARBA" id="ARBA00003456"/>
    </source>
</evidence>
<comment type="subcellular location">
    <subcellularLocation>
        <location evidence="2">Membrane</location>
        <topology evidence="2">Peripheral membrane protein</topology>
    </subcellularLocation>
</comment>
<keyword evidence="5" id="KW-0375">Hydrogen ion transport</keyword>
<dbReference type="Pfam" id="PF00231">
    <property type="entry name" value="ATP-synt"/>
    <property type="match status" value="1"/>
</dbReference>
<dbReference type="Gene3D" id="3.40.1380.10">
    <property type="match status" value="1"/>
</dbReference>
<keyword evidence="9" id="KW-0066">ATP synthesis</keyword>
<comment type="function">
    <text evidence="1">Produces ATP from ADP in the presence of a proton gradient across the membrane. The gamma chain is believed to be important in regulating ATPase activity and the flow of protons through the CF(0) complex.</text>
</comment>
<evidence type="ECO:0000256" key="2">
    <source>
        <dbReference type="ARBA" id="ARBA00004170"/>
    </source>
</evidence>
<evidence type="ECO:0000256" key="5">
    <source>
        <dbReference type="ARBA" id="ARBA00022781"/>
    </source>
</evidence>
<evidence type="ECO:0000256" key="6">
    <source>
        <dbReference type="ARBA" id="ARBA00023065"/>
    </source>
</evidence>
<dbReference type="InterPro" id="IPR035968">
    <property type="entry name" value="ATP_synth_F1_ATPase_gsu"/>
</dbReference>
<dbReference type="InterPro" id="IPR000131">
    <property type="entry name" value="ATP_synth_F1_gsu"/>
</dbReference>
<dbReference type="EMBL" id="CP123387">
    <property type="protein sequence ID" value="XCC97328.1"/>
    <property type="molecule type" value="Genomic_DNA"/>
</dbReference>
<geneLocation type="plasmid" evidence="10">
    <name>unnamed2</name>
</geneLocation>
<proteinExistence type="inferred from homology"/>
<evidence type="ECO:0000313" key="10">
    <source>
        <dbReference type="EMBL" id="XCC97328.1"/>
    </source>
</evidence>
<sequence>MSGTLADVEARIGTVHKLSAVIAAMRGIAASRLQDAQGHLGAIRLYAATIGEAIGQALALVPQDRAAPGAAPGGGALFIVLCAEQGFAGSFSARVLDAAREALQGARGGADVLLVGDRGLAVAQDYGIATSWVAPMIAHPARTPHLAGRIAEAVFARVSDGRASSVTLLHAAPGGAGGYEVTRKQLVPFDYSRFPHPGTALEPRITLPPEELLSRLVEEYVFAEISEALMLSFAAENEARMRAMIAAHDNVTGSLETLVGQARRLRQDAITEEIMELATGSTPAR</sequence>
<dbReference type="PANTHER" id="PTHR11693:SF22">
    <property type="entry name" value="ATP SYNTHASE SUBUNIT GAMMA, MITOCHONDRIAL"/>
    <property type="match status" value="1"/>
</dbReference>
<evidence type="ECO:0000256" key="9">
    <source>
        <dbReference type="ARBA" id="ARBA00023310"/>
    </source>
</evidence>